<evidence type="ECO:0000313" key="3">
    <source>
        <dbReference type="Proteomes" id="UP001500280"/>
    </source>
</evidence>
<dbReference type="Proteomes" id="UP001500280">
    <property type="component" value="Unassembled WGS sequence"/>
</dbReference>
<dbReference type="PANTHER" id="PTHR47691">
    <property type="entry name" value="REGULATOR-RELATED"/>
    <property type="match status" value="1"/>
</dbReference>
<proteinExistence type="predicted"/>
<evidence type="ECO:0000256" key="1">
    <source>
        <dbReference type="SAM" id="MobiDB-lite"/>
    </source>
</evidence>
<dbReference type="Gene3D" id="1.25.40.10">
    <property type="entry name" value="Tetratricopeptide repeat domain"/>
    <property type="match status" value="2"/>
</dbReference>
<accession>A0ABP4V047</accession>
<sequence length="671" mass="73005">MVRHRAVSWEAGLPCLLYVHARPGRGRWSLATQFFYENLQEFGGTYIEIAAREADGRMVSVSEMLGQALGALGVPGAEFPASDKERADKFHSLSLGHLYLMLIRDAVSAEQVRLLIPSSPSATVVVTTRTNLRELMEYDFAPVSLQELGSDDAYRLMVDRLKGTAGQIDPETLGKVVALCDGHPLLIRIVAAQVNGRPGLARRLVEAAESGDLVEVDESGRLAASFDQIYEALGGAQKRAYRLLALLPGPDFGAPAAAVALQTDARSAAKMLDVLEDANILRKTAQDGRFAFFTMVQSDAKSRIEDFDDRAAVIRRVTEWYLAELVPRDAALANRWRVGSAFEQAARPVSRTQALDWLAAEWQALVACVTAAARNEQHEVAWQLCVGLFKYLHQHGHNEALLRCMTDGLLAAEAAGIKAAAMQLHSHRGTAHLALGDLVAARADFQRSYDCAVSIGHALGEQSALEWLGKVAAREGDSVEAQRLYDASEAVIRRVGVAMPADQSSRAIALLGLQRSRDLLVRPEYATADRWVRVALQYFDPSTSELENRAKCLMVLGVVAANTASTEDPVSIFAEAAELFARDGIQRFEAEARWALGDALVAQGKDADALRAYWRAYELFAVLRADEVGEARRRVESLDPAADFGDADGDPPGTQVDDEGEGEDRSAPPEG</sequence>
<protein>
    <recommendedName>
        <fullName evidence="4">Tetratricopeptide repeat protein</fullName>
    </recommendedName>
</protein>
<dbReference type="PANTHER" id="PTHR47691:SF3">
    <property type="entry name" value="HTH-TYPE TRANSCRIPTIONAL REGULATOR RV0890C-RELATED"/>
    <property type="match status" value="1"/>
</dbReference>
<keyword evidence="3" id="KW-1185">Reference proteome</keyword>
<gene>
    <name evidence="2" type="ORF">GCM10009745_72370</name>
</gene>
<dbReference type="EMBL" id="BAAANF010000023">
    <property type="protein sequence ID" value="GAA1713599.1"/>
    <property type="molecule type" value="Genomic_DNA"/>
</dbReference>
<evidence type="ECO:0000313" key="2">
    <source>
        <dbReference type="EMBL" id="GAA1713599.1"/>
    </source>
</evidence>
<dbReference type="InterPro" id="IPR011990">
    <property type="entry name" value="TPR-like_helical_dom_sf"/>
</dbReference>
<feature type="region of interest" description="Disordered" evidence="1">
    <location>
        <begin position="634"/>
        <end position="671"/>
    </location>
</feature>
<organism evidence="2 3">
    <name type="scientific">Kribbella yunnanensis</name>
    <dbReference type="NCBI Taxonomy" id="190194"/>
    <lineage>
        <taxon>Bacteria</taxon>
        <taxon>Bacillati</taxon>
        <taxon>Actinomycetota</taxon>
        <taxon>Actinomycetes</taxon>
        <taxon>Propionibacteriales</taxon>
        <taxon>Kribbellaceae</taxon>
        <taxon>Kribbella</taxon>
    </lineage>
</organism>
<evidence type="ECO:0008006" key="4">
    <source>
        <dbReference type="Google" id="ProtNLM"/>
    </source>
</evidence>
<dbReference type="SUPFAM" id="SSF52540">
    <property type="entry name" value="P-loop containing nucleoside triphosphate hydrolases"/>
    <property type="match status" value="1"/>
</dbReference>
<reference evidence="3" key="1">
    <citation type="journal article" date="2019" name="Int. J. Syst. Evol. Microbiol.">
        <title>The Global Catalogue of Microorganisms (GCM) 10K type strain sequencing project: providing services to taxonomists for standard genome sequencing and annotation.</title>
        <authorList>
            <consortium name="The Broad Institute Genomics Platform"/>
            <consortium name="The Broad Institute Genome Sequencing Center for Infectious Disease"/>
            <person name="Wu L."/>
            <person name="Ma J."/>
        </authorList>
    </citation>
    <scope>NUCLEOTIDE SEQUENCE [LARGE SCALE GENOMIC DNA]</scope>
    <source>
        <strain evidence="3">JCM 14307</strain>
    </source>
</reference>
<name>A0ABP4V047_9ACTN</name>
<dbReference type="InterPro" id="IPR027417">
    <property type="entry name" value="P-loop_NTPase"/>
</dbReference>
<dbReference type="SUPFAM" id="SSF48452">
    <property type="entry name" value="TPR-like"/>
    <property type="match status" value="1"/>
</dbReference>
<comment type="caution">
    <text evidence="2">The sequence shown here is derived from an EMBL/GenBank/DDBJ whole genome shotgun (WGS) entry which is preliminary data.</text>
</comment>